<accession>A0A6P7SGN0</accession>
<dbReference type="PANTHER" id="PTHR46060">
    <property type="entry name" value="MARINER MOS1 TRANSPOSASE-LIKE PROTEIN"/>
    <property type="match status" value="1"/>
</dbReference>
<dbReference type="InterPro" id="IPR041426">
    <property type="entry name" value="Mos1_HTH"/>
</dbReference>
<proteinExistence type="predicted"/>
<evidence type="ECO:0000259" key="1">
    <source>
        <dbReference type="Pfam" id="PF17906"/>
    </source>
</evidence>
<name>A0A6P7SGN0_9MOLL</name>
<dbReference type="Proteomes" id="UP000515154">
    <property type="component" value="Linkage group LG6"/>
</dbReference>
<organism evidence="2 3">
    <name type="scientific">Octopus sinensis</name>
    <name type="common">East Asian common octopus</name>
    <dbReference type="NCBI Taxonomy" id="2607531"/>
    <lineage>
        <taxon>Eukaryota</taxon>
        <taxon>Metazoa</taxon>
        <taxon>Spiralia</taxon>
        <taxon>Lophotrochozoa</taxon>
        <taxon>Mollusca</taxon>
        <taxon>Cephalopoda</taxon>
        <taxon>Coleoidea</taxon>
        <taxon>Octopodiformes</taxon>
        <taxon>Octopoda</taxon>
        <taxon>Incirrata</taxon>
        <taxon>Octopodidae</taxon>
        <taxon>Octopus</taxon>
    </lineage>
</organism>
<dbReference type="GO" id="GO:0044547">
    <property type="term" value="F:DNA topoisomerase binding"/>
    <property type="evidence" value="ECO:0007669"/>
    <property type="project" value="TreeGrafter"/>
</dbReference>
<protein>
    <submittedName>
        <fullName evidence="3">Histone-lysine N-methyltransferase SETMAR-like</fullName>
    </submittedName>
</protein>
<dbReference type="GO" id="GO:0006303">
    <property type="term" value="P:double-strand break repair via nonhomologous end joining"/>
    <property type="evidence" value="ECO:0007669"/>
    <property type="project" value="TreeGrafter"/>
</dbReference>
<dbReference type="GO" id="GO:0031297">
    <property type="term" value="P:replication fork processing"/>
    <property type="evidence" value="ECO:0007669"/>
    <property type="project" value="TreeGrafter"/>
</dbReference>
<reference evidence="3" key="1">
    <citation type="submission" date="2025-08" db="UniProtKB">
        <authorList>
            <consortium name="RefSeq"/>
        </authorList>
    </citation>
    <scope>IDENTIFICATION</scope>
</reference>
<dbReference type="AlphaFoldDB" id="A0A6P7SGN0"/>
<evidence type="ECO:0000313" key="2">
    <source>
        <dbReference type="Proteomes" id="UP000515154"/>
    </source>
</evidence>
<dbReference type="GO" id="GO:0042800">
    <property type="term" value="F:histone H3K4 methyltransferase activity"/>
    <property type="evidence" value="ECO:0007669"/>
    <property type="project" value="TreeGrafter"/>
</dbReference>
<dbReference type="GO" id="GO:0000793">
    <property type="term" value="C:condensed chromosome"/>
    <property type="evidence" value="ECO:0007669"/>
    <property type="project" value="TreeGrafter"/>
</dbReference>
<dbReference type="GO" id="GO:0044774">
    <property type="term" value="P:mitotic DNA integrity checkpoint signaling"/>
    <property type="evidence" value="ECO:0007669"/>
    <property type="project" value="TreeGrafter"/>
</dbReference>
<dbReference type="GO" id="GO:0005634">
    <property type="term" value="C:nucleus"/>
    <property type="evidence" value="ECO:0007669"/>
    <property type="project" value="TreeGrafter"/>
</dbReference>
<dbReference type="GO" id="GO:0000014">
    <property type="term" value="F:single-stranded DNA endodeoxyribonuclease activity"/>
    <property type="evidence" value="ECO:0007669"/>
    <property type="project" value="TreeGrafter"/>
</dbReference>
<dbReference type="GO" id="GO:0000729">
    <property type="term" value="P:DNA double-strand break processing"/>
    <property type="evidence" value="ECO:0007669"/>
    <property type="project" value="TreeGrafter"/>
</dbReference>
<dbReference type="GO" id="GO:0015074">
    <property type="term" value="P:DNA integration"/>
    <property type="evidence" value="ECO:0007669"/>
    <property type="project" value="TreeGrafter"/>
</dbReference>
<sequence>MKNICEVYPDAVKAHTCQLWFKRFKDGNCDMSDKSHIGRQPTLNDDLLNETIVSDPHQSTRDLVQKLNVLCSAIHKHLKQIEKTYKERIWTPHEAMFEDQTQCPTICS</sequence>
<dbReference type="PANTHER" id="PTHR46060:SF2">
    <property type="entry name" value="HISTONE-LYSINE N-METHYLTRANSFERASE SETMAR"/>
    <property type="match status" value="1"/>
</dbReference>
<dbReference type="RefSeq" id="XP_029637542.1">
    <property type="nucleotide sequence ID" value="XM_029781682.1"/>
</dbReference>
<keyword evidence="2" id="KW-1185">Reference proteome</keyword>
<evidence type="ECO:0000313" key="3">
    <source>
        <dbReference type="RefSeq" id="XP_029637542.1"/>
    </source>
</evidence>
<feature type="domain" description="Mos1 transposase HTH" evidence="1">
    <location>
        <begin position="2"/>
        <end position="28"/>
    </location>
</feature>
<dbReference type="GO" id="GO:0046975">
    <property type="term" value="F:histone H3K36 methyltransferase activity"/>
    <property type="evidence" value="ECO:0007669"/>
    <property type="project" value="TreeGrafter"/>
</dbReference>
<dbReference type="InterPro" id="IPR052709">
    <property type="entry name" value="Transposase-MT_Hybrid"/>
</dbReference>
<dbReference type="Pfam" id="PF17906">
    <property type="entry name" value="HTH_48"/>
    <property type="match status" value="1"/>
</dbReference>
<dbReference type="GO" id="GO:0003697">
    <property type="term" value="F:single-stranded DNA binding"/>
    <property type="evidence" value="ECO:0007669"/>
    <property type="project" value="TreeGrafter"/>
</dbReference>
<dbReference type="GO" id="GO:0003690">
    <property type="term" value="F:double-stranded DNA binding"/>
    <property type="evidence" value="ECO:0007669"/>
    <property type="project" value="TreeGrafter"/>
</dbReference>
<dbReference type="KEGG" id="osn:115212887"/>
<dbReference type="GO" id="GO:0035861">
    <property type="term" value="C:site of double-strand break"/>
    <property type="evidence" value="ECO:0007669"/>
    <property type="project" value="TreeGrafter"/>
</dbReference>
<gene>
    <name evidence="3" type="primary">LOC115212887</name>
</gene>